<evidence type="ECO:0000313" key="1">
    <source>
        <dbReference type="EMBL" id="KKK50855.1"/>
    </source>
</evidence>
<dbReference type="AlphaFoldDB" id="A0A0F8WRA3"/>
<dbReference type="EMBL" id="LAZR01067807">
    <property type="protein sequence ID" value="KKK50855.1"/>
    <property type="molecule type" value="Genomic_DNA"/>
</dbReference>
<gene>
    <name evidence="1" type="ORF">LCGC14_3120830</name>
</gene>
<protein>
    <submittedName>
        <fullName evidence="1">Uncharacterized protein</fullName>
    </submittedName>
</protein>
<organism evidence="1">
    <name type="scientific">marine sediment metagenome</name>
    <dbReference type="NCBI Taxonomy" id="412755"/>
    <lineage>
        <taxon>unclassified sequences</taxon>
        <taxon>metagenomes</taxon>
        <taxon>ecological metagenomes</taxon>
    </lineage>
</organism>
<name>A0A0F8WRA3_9ZZZZ</name>
<feature type="non-terminal residue" evidence="1">
    <location>
        <position position="124"/>
    </location>
</feature>
<comment type="caution">
    <text evidence="1">The sequence shown here is derived from an EMBL/GenBank/DDBJ whole genome shotgun (WGS) entry which is preliminary data.</text>
</comment>
<reference evidence="1" key="1">
    <citation type="journal article" date="2015" name="Nature">
        <title>Complex archaea that bridge the gap between prokaryotes and eukaryotes.</title>
        <authorList>
            <person name="Spang A."/>
            <person name="Saw J.H."/>
            <person name="Jorgensen S.L."/>
            <person name="Zaremba-Niedzwiedzka K."/>
            <person name="Martijn J."/>
            <person name="Lind A.E."/>
            <person name="van Eijk R."/>
            <person name="Schleper C."/>
            <person name="Guy L."/>
            <person name="Ettema T.J."/>
        </authorList>
    </citation>
    <scope>NUCLEOTIDE SEQUENCE</scope>
</reference>
<sequence>MNFLLHSKRGDGIFLADRLLQEGHEAVVYIDDKRARDVGEGLFPKVDNWQKYVGQHNPIVLFDSVGYGSLADKLRSSGLLVIGASEVMDNLELNPAYGKAVMSRYDIRIPEEFIEGIELSTEAW</sequence>
<proteinExistence type="predicted"/>
<accession>A0A0F8WRA3</accession>